<sequence length="159" mass="16873">SKRTTDFSVFSAKSSSVHSGLGTVGAQGGTGEASVVESNPSLPGAADEIVSQKSQQQKQQRHFPLQSQRRESHVQLNNHPVPFHHQQQKRISKSKQQTRKVTVETQLEERVIPLHALMADISGGNWGVLLGKSGSSSGSETGGGGYSAFMRGGGGGRHS</sequence>
<evidence type="ECO:0000313" key="2">
    <source>
        <dbReference type="EMBL" id="CEK96679.1"/>
    </source>
</evidence>
<feature type="compositionally biased region" description="Basic residues" evidence="1">
    <location>
        <begin position="86"/>
        <end position="98"/>
    </location>
</feature>
<feature type="region of interest" description="Disordered" evidence="1">
    <location>
        <begin position="134"/>
        <end position="159"/>
    </location>
</feature>
<accession>A0A0B7BTY7</accession>
<feature type="compositionally biased region" description="Low complexity" evidence="1">
    <location>
        <begin position="7"/>
        <end position="21"/>
    </location>
</feature>
<protein>
    <submittedName>
        <fullName evidence="2">Uncharacterized protein</fullName>
    </submittedName>
</protein>
<dbReference type="EMBL" id="HACG01049814">
    <property type="protein sequence ID" value="CEK96679.1"/>
    <property type="molecule type" value="Transcribed_RNA"/>
</dbReference>
<gene>
    <name evidence="2" type="primary">ORF213031</name>
</gene>
<feature type="non-terminal residue" evidence="2">
    <location>
        <position position="159"/>
    </location>
</feature>
<name>A0A0B7BTY7_9EUPU</name>
<proteinExistence type="predicted"/>
<feature type="non-terminal residue" evidence="2">
    <location>
        <position position="1"/>
    </location>
</feature>
<feature type="compositionally biased region" description="Gly residues" evidence="1">
    <location>
        <begin position="22"/>
        <end position="31"/>
    </location>
</feature>
<feature type="region of interest" description="Disordered" evidence="1">
    <location>
        <begin position="1"/>
        <end position="100"/>
    </location>
</feature>
<dbReference type="AlphaFoldDB" id="A0A0B7BTY7"/>
<reference evidence="2" key="1">
    <citation type="submission" date="2014-12" db="EMBL/GenBank/DDBJ databases">
        <title>Insight into the proteome of Arion vulgaris.</title>
        <authorList>
            <person name="Aradska J."/>
            <person name="Bulat T."/>
            <person name="Smidak R."/>
            <person name="Sarate P."/>
            <person name="Gangsoo J."/>
            <person name="Sialana F."/>
            <person name="Bilban M."/>
            <person name="Lubec G."/>
        </authorList>
    </citation>
    <scope>NUCLEOTIDE SEQUENCE</scope>
    <source>
        <tissue evidence="2">Skin</tissue>
    </source>
</reference>
<feature type="compositionally biased region" description="Gly residues" evidence="1">
    <location>
        <begin position="140"/>
        <end position="159"/>
    </location>
</feature>
<evidence type="ECO:0000256" key="1">
    <source>
        <dbReference type="SAM" id="MobiDB-lite"/>
    </source>
</evidence>
<organism evidence="2">
    <name type="scientific">Arion vulgaris</name>
    <dbReference type="NCBI Taxonomy" id="1028688"/>
    <lineage>
        <taxon>Eukaryota</taxon>
        <taxon>Metazoa</taxon>
        <taxon>Spiralia</taxon>
        <taxon>Lophotrochozoa</taxon>
        <taxon>Mollusca</taxon>
        <taxon>Gastropoda</taxon>
        <taxon>Heterobranchia</taxon>
        <taxon>Euthyneura</taxon>
        <taxon>Panpulmonata</taxon>
        <taxon>Eupulmonata</taxon>
        <taxon>Stylommatophora</taxon>
        <taxon>Helicina</taxon>
        <taxon>Arionoidea</taxon>
        <taxon>Arionidae</taxon>
        <taxon>Arion</taxon>
    </lineage>
</organism>